<evidence type="ECO:0000256" key="1">
    <source>
        <dbReference type="ARBA" id="ARBA00004394"/>
    </source>
</evidence>
<dbReference type="VEuPathDB" id="FungiDB:H310_05040"/>
<evidence type="ECO:0000256" key="2">
    <source>
        <dbReference type="ARBA" id="ARBA00022448"/>
    </source>
</evidence>
<dbReference type="InterPro" id="IPR039899">
    <property type="entry name" value="BET1_SNARE"/>
</dbReference>
<accession>A0A024UCM1</accession>
<dbReference type="PROSITE" id="PS50192">
    <property type="entry name" value="T_SNARE"/>
    <property type="match status" value="1"/>
</dbReference>
<dbReference type="PANTHER" id="PTHR12791">
    <property type="entry name" value="GOLGI SNARE BET1-RELATED"/>
    <property type="match status" value="1"/>
</dbReference>
<feature type="compositionally biased region" description="Polar residues" evidence="9">
    <location>
        <begin position="19"/>
        <end position="31"/>
    </location>
</feature>
<dbReference type="eggNOG" id="KOG3385">
    <property type="taxonomic scope" value="Eukaryota"/>
</dbReference>
<evidence type="ECO:0000256" key="10">
    <source>
        <dbReference type="SAM" id="Phobius"/>
    </source>
</evidence>
<evidence type="ECO:0000256" key="7">
    <source>
        <dbReference type="ARBA" id="ARBA00023136"/>
    </source>
</evidence>
<evidence type="ECO:0000313" key="12">
    <source>
        <dbReference type="EMBL" id="ETW03642.1"/>
    </source>
</evidence>
<feature type="region of interest" description="Disordered" evidence="9">
    <location>
        <begin position="1"/>
        <end position="33"/>
    </location>
</feature>
<organism evidence="12">
    <name type="scientific">Aphanomyces invadans</name>
    <dbReference type="NCBI Taxonomy" id="157072"/>
    <lineage>
        <taxon>Eukaryota</taxon>
        <taxon>Sar</taxon>
        <taxon>Stramenopiles</taxon>
        <taxon>Oomycota</taxon>
        <taxon>Saprolegniomycetes</taxon>
        <taxon>Saprolegniales</taxon>
        <taxon>Verrucalvaceae</taxon>
        <taxon>Aphanomyces</taxon>
    </lineage>
</organism>
<keyword evidence="2" id="KW-0813">Transport</keyword>
<feature type="domain" description="T-SNARE coiled-coil homology" evidence="11">
    <location>
        <begin position="35"/>
        <end position="97"/>
    </location>
</feature>
<dbReference type="GO" id="GO:0000139">
    <property type="term" value="C:Golgi membrane"/>
    <property type="evidence" value="ECO:0007669"/>
    <property type="project" value="UniProtKB-SubCell"/>
</dbReference>
<dbReference type="GO" id="GO:0015031">
    <property type="term" value="P:protein transport"/>
    <property type="evidence" value="ECO:0007669"/>
    <property type="project" value="UniProtKB-KW"/>
</dbReference>
<keyword evidence="5 10" id="KW-1133">Transmembrane helix</keyword>
<dbReference type="InterPro" id="IPR000727">
    <property type="entry name" value="T_SNARE_dom"/>
</dbReference>
<dbReference type="EMBL" id="KI913959">
    <property type="protein sequence ID" value="ETW03642.1"/>
    <property type="molecule type" value="Genomic_DNA"/>
</dbReference>
<evidence type="ECO:0000256" key="9">
    <source>
        <dbReference type="SAM" id="MobiDB-lite"/>
    </source>
</evidence>
<dbReference type="OrthoDB" id="261831at2759"/>
<reference evidence="12" key="1">
    <citation type="submission" date="2013-12" db="EMBL/GenBank/DDBJ databases">
        <title>The Genome Sequence of Aphanomyces invadans NJM9701.</title>
        <authorList>
            <consortium name="The Broad Institute Genomics Platform"/>
            <person name="Russ C."/>
            <person name="Tyler B."/>
            <person name="van West P."/>
            <person name="Dieguez-Uribeondo J."/>
            <person name="Young S.K."/>
            <person name="Zeng Q."/>
            <person name="Gargeya S."/>
            <person name="Fitzgerald M."/>
            <person name="Abouelleil A."/>
            <person name="Alvarado L."/>
            <person name="Chapman S.B."/>
            <person name="Gainer-Dewar J."/>
            <person name="Goldberg J."/>
            <person name="Griggs A."/>
            <person name="Gujja S."/>
            <person name="Hansen M."/>
            <person name="Howarth C."/>
            <person name="Imamovic A."/>
            <person name="Ireland A."/>
            <person name="Larimer J."/>
            <person name="McCowan C."/>
            <person name="Murphy C."/>
            <person name="Pearson M."/>
            <person name="Poon T.W."/>
            <person name="Priest M."/>
            <person name="Roberts A."/>
            <person name="Saif S."/>
            <person name="Shea T."/>
            <person name="Sykes S."/>
            <person name="Wortman J."/>
            <person name="Nusbaum C."/>
            <person name="Birren B."/>
        </authorList>
    </citation>
    <scope>NUCLEOTIDE SEQUENCE [LARGE SCALE GENOMIC DNA]</scope>
    <source>
        <strain evidence="12">NJM9701</strain>
    </source>
</reference>
<keyword evidence="7 10" id="KW-0472">Membrane</keyword>
<dbReference type="RefSeq" id="XP_008867871.1">
    <property type="nucleotide sequence ID" value="XM_008869649.1"/>
</dbReference>
<dbReference type="STRING" id="157072.A0A024UCM1"/>
<dbReference type="GeneID" id="20082090"/>
<evidence type="ECO:0000256" key="4">
    <source>
        <dbReference type="ARBA" id="ARBA00022927"/>
    </source>
</evidence>
<keyword evidence="4" id="KW-0653">Protein transport</keyword>
<gene>
    <name evidence="12" type="ORF">H310_05040</name>
</gene>
<dbReference type="SUPFAM" id="SSF58038">
    <property type="entry name" value="SNARE fusion complex"/>
    <property type="match status" value="1"/>
</dbReference>
<feature type="transmembrane region" description="Helical" evidence="10">
    <location>
        <begin position="106"/>
        <end position="124"/>
    </location>
</feature>
<proteinExistence type="predicted"/>
<dbReference type="Gene3D" id="1.20.5.110">
    <property type="match status" value="1"/>
</dbReference>
<evidence type="ECO:0000256" key="8">
    <source>
        <dbReference type="ARBA" id="ARBA00046280"/>
    </source>
</evidence>
<dbReference type="AlphaFoldDB" id="A0A024UCM1"/>
<protein>
    <recommendedName>
        <fullName evidence="11">t-SNARE coiled-coil homology domain-containing protein</fullName>
    </recommendedName>
</protein>
<name>A0A024UCM1_9STRA</name>
<keyword evidence="3 10" id="KW-0812">Transmembrane</keyword>
<dbReference type="SMART" id="SM00397">
    <property type="entry name" value="t_SNARE"/>
    <property type="match status" value="1"/>
</dbReference>
<keyword evidence="6" id="KW-0333">Golgi apparatus</keyword>
<evidence type="ECO:0000259" key="11">
    <source>
        <dbReference type="PROSITE" id="PS50192"/>
    </source>
</evidence>
<evidence type="ECO:0000256" key="5">
    <source>
        <dbReference type="ARBA" id="ARBA00022989"/>
    </source>
</evidence>
<evidence type="ECO:0000256" key="3">
    <source>
        <dbReference type="ARBA" id="ARBA00022692"/>
    </source>
</evidence>
<evidence type="ECO:0000256" key="6">
    <source>
        <dbReference type="ARBA" id="ARBA00023034"/>
    </source>
</evidence>
<comment type="subcellular location">
    <subcellularLocation>
        <location evidence="8">Endomembrane system</location>
        <topology evidence="8">Single-pass type IV membrane protein</topology>
    </subcellularLocation>
    <subcellularLocation>
        <location evidence="1">Golgi apparatus membrane</location>
    </subcellularLocation>
</comment>
<dbReference type="CDD" id="cd15853">
    <property type="entry name" value="SNARE_Bet1"/>
    <property type="match status" value="1"/>
</dbReference>
<sequence>MYNRAGMGSRAADRAHLYNRQQNPTSSVNAEQTHRLMEDQNDEKIDQLSIQISALKKMTHDINNAVKEDNKFLDGVGRDFDNTNSLMGGTLKKLGNMMETGGGKHMWLLVGFVIVVFILLYFLMTGKY</sequence>